<feature type="domain" description="Quercetin 2,3-dioxygenase C-terminal cupin" evidence="4">
    <location>
        <begin position="147"/>
        <end position="231"/>
    </location>
</feature>
<protein>
    <submittedName>
        <fullName evidence="5">Pirin family protein</fullName>
    </submittedName>
</protein>
<comment type="caution">
    <text evidence="5">The sequence shown here is derived from an EMBL/GenBank/DDBJ whole genome shotgun (WGS) entry which is preliminary data.</text>
</comment>
<feature type="domain" description="Pirin N-terminal" evidence="3">
    <location>
        <begin position="15"/>
        <end position="120"/>
    </location>
</feature>
<dbReference type="Gene3D" id="2.60.120.10">
    <property type="entry name" value="Jelly Rolls"/>
    <property type="match status" value="2"/>
</dbReference>
<dbReference type="EMBL" id="JBBKTW010000007">
    <property type="protein sequence ID" value="MEN2990342.1"/>
    <property type="molecule type" value="Genomic_DNA"/>
</dbReference>
<dbReference type="SUPFAM" id="SSF51182">
    <property type="entry name" value="RmlC-like cupins"/>
    <property type="match status" value="1"/>
</dbReference>
<comment type="similarity">
    <text evidence="1 2">Belongs to the pirin family.</text>
</comment>
<dbReference type="InterPro" id="IPR012093">
    <property type="entry name" value="Pirin"/>
</dbReference>
<dbReference type="RefSeq" id="WP_345938008.1">
    <property type="nucleotide sequence ID" value="NZ_JBBKTW010000007.1"/>
</dbReference>
<dbReference type="InterPro" id="IPR014710">
    <property type="entry name" value="RmlC-like_jellyroll"/>
</dbReference>
<evidence type="ECO:0000256" key="2">
    <source>
        <dbReference type="RuleBase" id="RU003457"/>
    </source>
</evidence>
<dbReference type="CDD" id="cd02910">
    <property type="entry name" value="cupin_Yhhw_N"/>
    <property type="match status" value="1"/>
</dbReference>
<dbReference type="Proteomes" id="UP001413721">
    <property type="component" value="Unassembled WGS sequence"/>
</dbReference>
<dbReference type="InterPro" id="IPR003829">
    <property type="entry name" value="Pirin_N_dom"/>
</dbReference>
<reference evidence="5 6" key="1">
    <citation type="submission" date="2024-03" db="EMBL/GenBank/DDBJ databases">
        <title>High-quality draft genome sequencing of Tistrella sp. BH-R2-4.</title>
        <authorList>
            <person name="Dong C."/>
        </authorList>
    </citation>
    <scope>NUCLEOTIDE SEQUENCE [LARGE SCALE GENOMIC DNA]</scope>
    <source>
        <strain evidence="5 6">BH-R2-4</strain>
    </source>
</reference>
<evidence type="ECO:0000313" key="6">
    <source>
        <dbReference type="Proteomes" id="UP001413721"/>
    </source>
</evidence>
<dbReference type="InterPro" id="IPR011051">
    <property type="entry name" value="RmlC_Cupin_sf"/>
</dbReference>
<organism evidence="5 6">
    <name type="scientific">Tistrella arctica</name>
    <dbReference type="NCBI Taxonomy" id="3133430"/>
    <lineage>
        <taxon>Bacteria</taxon>
        <taxon>Pseudomonadati</taxon>
        <taxon>Pseudomonadota</taxon>
        <taxon>Alphaproteobacteria</taxon>
        <taxon>Geminicoccales</taxon>
        <taxon>Geminicoccaceae</taxon>
        <taxon>Tistrella</taxon>
    </lineage>
</organism>
<gene>
    <name evidence="5" type="ORF">WG926_18665</name>
</gene>
<dbReference type="PIRSF" id="PIRSF006232">
    <property type="entry name" value="Pirin"/>
    <property type="match status" value="1"/>
</dbReference>
<evidence type="ECO:0000256" key="1">
    <source>
        <dbReference type="ARBA" id="ARBA00008416"/>
    </source>
</evidence>
<keyword evidence="6" id="KW-1185">Reference proteome</keyword>
<evidence type="ECO:0000259" key="3">
    <source>
        <dbReference type="Pfam" id="PF02678"/>
    </source>
</evidence>
<dbReference type="Pfam" id="PF02678">
    <property type="entry name" value="Pirin"/>
    <property type="match status" value="1"/>
</dbReference>
<name>A0ABU9YND5_9PROT</name>
<dbReference type="InterPro" id="IPR041602">
    <property type="entry name" value="Quercetinase_C"/>
</dbReference>
<sequence length="238" mass="25590">MQMTIRRAEDRGNVNFGWLNSNHSFSFGHYFDPAHMGFGPLRVINDDRVAPAGGFPTHPHRDMEIISYVLEGGLEHRDSLGTGSVIRPGDVQRMSAGTGIRHSEFNASRTEPVHFLQIWIIPEAEGMAPGYEQKSFTAAEKTGRLRLVGSRDGRDGSVTIHQDVDFYATLLPEGAGVAHDLKPGRAAWVQVAAGQATLNGETVGEGDGIAITGGRIELAGIDDAEVLIFDMPADGVAA</sequence>
<evidence type="ECO:0000313" key="5">
    <source>
        <dbReference type="EMBL" id="MEN2990342.1"/>
    </source>
</evidence>
<accession>A0ABU9YND5</accession>
<evidence type="ECO:0000259" key="4">
    <source>
        <dbReference type="Pfam" id="PF17954"/>
    </source>
</evidence>
<dbReference type="PANTHER" id="PTHR43212:SF3">
    <property type="entry name" value="QUERCETIN 2,3-DIOXYGENASE"/>
    <property type="match status" value="1"/>
</dbReference>
<dbReference type="PANTHER" id="PTHR43212">
    <property type="entry name" value="QUERCETIN 2,3-DIOXYGENASE"/>
    <property type="match status" value="1"/>
</dbReference>
<dbReference type="CDD" id="cd20311">
    <property type="entry name" value="cupin_Yhhw_C"/>
    <property type="match status" value="1"/>
</dbReference>
<proteinExistence type="inferred from homology"/>
<dbReference type="Pfam" id="PF17954">
    <property type="entry name" value="Pirin_C_2"/>
    <property type="match status" value="1"/>
</dbReference>